<dbReference type="ZFIN" id="ZDB-GENE-131121-72">
    <property type="gene designation" value="si:dkey-6e2.2"/>
</dbReference>
<dbReference type="InterPro" id="IPR044822">
    <property type="entry name" value="Myb_DNA-bind_4"/>
</dbReference>
<reference evidence="3" key="2">
    <citation type="submission" date="2014-03" db="UniProtKB">
        <authorList>
            <consortium name="Ensembl"/>
        </authorList>
    </citation>
    <scope>IDENTIFICATION</scope>
    <source>
        <strain evidence="3">Tuebingen</strain>
    </source>
</reference>
<accession>A0A8M2BDN1</accession>
<reference evidence="3 4" key="1">
    <citation type="journal article" date="2013" name="Nature">
        <title>The zebrafish reference genome sequence and its relationship to the human genome.</title>
        <authorList>
            <consortium name="Genome Reference Consortium Zebrafish"/>
            <person name="Howe K."/>
            <person name="Clark M.D."/>
            <person name="Torroja C.F."/>
            <person name="Torrance J."/>
            <person name="Berthelot C."/>
            <person name="Muffato M."/>
            <person name="Collins J.E."/>
            <person name="Humphray S."/>
            <person name="McLaren K."/>
            <person name="Matthews L."/>
            <person name="McLaren S."/>
            <person name="Sealy I."/>
            <person name="Caccamo M."/>
            <person name="Churcher C."/>
            <person name="Scott C."/>
            <person name="Barrett J.C."/>
            <person name="Koch R."/>
            <person name="Rauch G.J."/>
            <person name="White S."/>
            <person name="Chow W."/>
            <person name="Kilian B."/>
            <person name="Quintais L.T."/>
            <person name="Guerra-Assuncao J.A."/>
            <person name="Zhou Y."/>
            <person name="Gu Y."/>
            <person name="Yen J."/>
            <person name="Vogel J.H."/>
            <person name="Eyre T."/>
            <person name="Redmond S."/>
            <person name="Banerjee R."/>
            <person name="Chi J."/>
            <person name="Fu B."/>
            <person name="Langley E."/>
            <person name="Maguire S.F."/>
            <person name="Laird G.K."/>
            <person name="Lloyd D."/>
            <person name="Kenyon E."/>
            <person name="Donaldson S."/>
            <person name="Sehra H."/>
            <person name="Almeida-King J."/>
            <person name="Loveland J."/>
            <person name="Trevanion S."/>
            <person name="Jones M."/>
            <person name="Quail M."/>
            <person name="Willey D."/>
            <person name="Hunt A."/>
            <person name="Burton J."/>
            <person name="Sims S."/>
            <person name="McLay K."/>
            <person name="Plumb B."/>
            <person name="Davis J."/>
            <person name="Clee C."/>
            <person name="Oliver K."/>
            <person name="Clark R."/>
            <person name="Riddle C."/>
            <person name="Elliot D."/>
            <person name="Eliott D."/>
            <person name="Threadgold G."/>
            <person name="Harden G."/>
            <person name="Ware D."/>
            <person name="Begum S."/>
            <person name="Mortimore B."/>
            <person name="Mortimer B."/>
            <person name="Kerry G."/>
            <person name="Heath P."/>
            <person name="Phillimore B."/>
            <person name="Tracey A."/>
            <person name="Corby N."/>
            <person name="Dunn M."/>
            <person name="Johnson C."/>
            <person name="Wood J."/>
            <person name="Clark S."/>
            <person name="Pelan S."/>
            <person name="Griffiths G."/>
            <person name="Smith M."/>
            <person name="Glithero R."/>
            <person name="Howden P."/>
            <person name="Barker N."/>
            <person name="Lloyd C."/>
            <person name="Stevens C."/>
            <person name="Harley J."/>
            <person name="Holt K."/>
            <person name="Panagiotidis G."/>
            <person name="Lovell J."/>
            <person name="Beasley H."/>
            <person name="Henderson C."/>
            <person name="Gordon D."/>
            <person name="Auger K."/>
            <person name="Wright D."/>
            <person name="Collins J."/>
            <person name="Raisen C."/>
            <person name="Dyer L."/>
            <person name="Leung K."/>
            <person name="Robertson L."/>
            <person name="Ambridge K."/>
            <person name="Leongamornlert D."/>
            <person name="McGuire S."/>
            <person name="Gilderthorp R."/>
            <person name="Griffiths C."/>
            <person name="Manthravadi D."/>
            <person name="Nichol S."/>
            <person name="Barker G."/>
            <person name="Whitehead S."/>
            <person name="Kay M."/>
            <person name="Brown J."/>
            <person name="Murnane C."/>
            <person name="Gray E."/>
            <person name="Humphries M."/>
            <person name="Sycamore N."/>
            <person name="Barker D."/>
            <person name="Saunders D."/>
            <person name="Wallis J."/>
            <person name="Babbage A."/>
            <person name="Hammond S."/>
            <person name="Mashreghi-Mohammadi M."/>
            <person name="Barr L."/>
            <person name="Martin S."/>
            <person name="Wray P."/>
            <person name="Ellington A."/>
            <person name="Matthews N."/>
            <person name="Ellwood M."/>
            <person name="Woodmansey R."/>
            <person name="Clark G."/>
            <person name="Cooper J."/>
            <person name="Cooper J."/>
            <person name="Tromans A."/>
            <person name="Grafham D."/>
            <person name="Skuce C."/>
            <person name="Pandian R."/>
            <person name="Andrews R."/>
            <person name="Harrison E."/>
            <person name="Kimberley A."/>
            <person name="Garnett J."/>
            <person name="Fosker N."/>
            <person name="Hall R."/>
            <person name="Garner P."/>
            <person name="Kelly D."/>
            <person name="Bird C."/>
            <person name="Palmer S."/>
            <person name="Gehring I."/>
            <person name="Berger A."/>
            <person name="Dooley C.M."/>
            <person name="Ersan-Urun Z."/>
            <person name="Eser C."/>
            <person name="Geiger H."/>
            <person name="Geisler M."/>
            <person name="Karotki L."/>
            <person name="Kirn A."/>
            <person name="Konantz J."/>
            <person name="Konantz M."/>
            <person name="Oberlander M."/>
            <person name="Rudolph-Geiger S."/>
            <person name="Teucke M."/>
            <person name="Lanz C."/>
            <person name="Raddatz G."/>
            <person name="Osoegawa K."/>
            <person name="Zhu B."/>
            <person name="Rapp A."/>
            <person name="Widaa S."/>
            <person name="Langford C."/>
            <person name="Yang F."/>
            <person name="Schuster S.C."/>
            <person name="Carter N.P."/>
            <person name="Harrow J."/>
            <person name="Ning Z."/>
            <person name="Herrero J."/>
            <person name="Searle S.M."/>
            <person name="Enright A."/>
            <person name="Geisler R."/>
            <person name="Plasterk R.H."/>
            <person name="Lee C."/>
            <person name="Westerfield M."/>
            <person name="de Jong P.J."/>
            <person name="Zon L.I."/>
            <person name="Postlethwait J.H."/>
            <person name="Nusslein-Volhard C."/>
            <person name="Hubbard T.J."/>
            <person name="Roest Crollius H."/>
            <person name="Rogers J."/>
            <person name="Stemple D.L."/>
        </authorList>
    </citation>
    <scope>NUCLEOTIDE SEQUENCE [LARGE SCALE GENOMIC DNA]</scope>
    <source>
        <strain evidence="3">Tuebingen</strain>
    </source>
</reference>
<evidence type="ECO:0000313" key="6">
    <source>
        <dbReference type="ZFIN" id="ZDB-GENE-131121-72"/>
    </source>
</evidence>
<dbReference type="PANTHER" id="PTHR47595">
    <property type="entry name" value="HEAT SHOCK 70 KDA PROTEIN 14"/>
    <property type="match status" value="1"/>
</dbReference>
<accession>X1WBH5</accession>
<feature type="compositionally biased region" description="Basic and acidic residues" evidence="1">
    <location>
        <begin position="143"/>
        <end position="153"/>
    </location>
</feature>
<dbReference type="ExpressionAtlas" id="X1WBH5">
    <property type="expression patterns" value="baseline"/>
</dbReference>
<reference evidence="5" key="3">
    <citation type="submission" date="2025-04" db="UniProtKB">
        <authorList>
            <consortium name="RefSeq"/>
        </authorList>
    </citation>
    <scope>IDENTIFICATION</scope>
    <source>
        <strain evidence="5">Tuebingen</strain>
    </source>
</reference>
<dbReference type="Proteomes" id="UP000000437">
    <property type="component" value="Chromosome 6"/>
</dbReference>
<organism evidence="3">
    <name type="scientific">Danio rerio</name>
    <name type="common">Zebrafish</name>
    <name type="synonym">Brachydanio rerio</name>
    <dbReference type="NCBI Taxonomy" id="7955"/>
    <lineage>
        <taxon>Eukaryota</taxon>
        <taxon>Metazoa</taxon>
        <taxon>Chordata</taxon>
        <taxon>Craniata</taxon>
        <taxon>Vertebrata</taxon>
        <taxon>Euteleostomi</taxon>
        <taxon>Actinopterygii</taxon>
        <taxon>Neopterygii</taxon>
        <taxon>Teleostei</taxon>
        <taxon>Ostariophysi</taxon>
        <taxon>Cypriniformes</taxon>
        <taxon>Danionidae</taxon>
        <taxon>Danioninae</taxon>
        <taxon>Danio</taxon>
    </lineage>
</organism>
<proteinExistence type="predicted"/>
<evidence type="ECO:0000313" key="4">
    <source>
        <dbReference type="Proteomes" id="UP000000437"/>
    </source>
</evidence>
<evidence type="ECO:0000313" key="3">
    <source>
        <dbReference type="Ensembl" id="ENSDARP00000127566"/>
    </source>
</evidence>
<evidence type="ECO:0000259" key="2">
    <source>
        <dbReference type="Pfam" id="PF13837"/>
    </source>
</evidence>
<feature type="region of interest" description="Disordered" evidence="1">
    <location>
        <begin position="246"/>
        <end position="347"/>
    </location>
</feature>
<dbReference type="eggNOG" id="ENOG502T13Z">
    <property type="taxonomic scope" value="Eukaryota"/>
</dbReference>
<feature type="domain" description="Myb/SANT-like DNA-binding" evidence="2">
    <location>
        <begin position="23"/>
        <end position="107"/>
    </location>
</feature>
<dbReference type="Pfam" id="PF13837">
    <property type="entry name" value="Myb_DNA-bind_4"/>
    <property type="match status" value="1"/>
</dbReference>
<dbReference type="GeneID" id="570738"/>
<dbReference type="GeneTree" id="ENSGT00750000118737"/>
<dbReference type="PaxDb" id="7955-ENSDARP00000127566"/>
<name>X1WBH5_DANRE</name>
<dbReference type="OMA" id="MISHEDD"/>
<evidence type="ECO:0000313" key="5">
    <source>
        <dbReference type="RefSeq" id="XP_005166325.1"/>
    </source>
</evidence>
<feature type="compositionally biased region" description="Low complexity" evidence="1">
    <location>
        <begin position="246"/>
        <end position="257"/>
    </location>
</feature>
<dbReference type="PANTHER" id="PTHR47595:SF1">
    <property type="entry name" value="MYB_SANT-LIKE DNA-BINDING DOMAIN-CONTAINING PROTEIN"/>
    <property type="match status" value="1"/>
</dbReference>
<gene>
    <name evidence="3 5 6" type="primary">si:dkey-6e2.2</name>
</gene>
<feature type="compositionally biased region" description="Polar residues" evidence="1">
    <location>
        <begin position="317"/>
        <end position="347"/>
    </location>
</feature>
<keyword evidence="4" id="KW-1185">Reference proteome</keyword>
<protein>
    <submittedName>
        <fullName evidence="3 5">Si:dkey-6e2.2</fullName>
    </submittedName>
</protein>
<dbReference type="SMR" id="X1WBH5"/>
<feature type="compositionally biased region" description="Polar residues" evidence="1">
    <location>
        <begin position="264"/>
        <end position="274"/>
    </location>
</feature>
<dbReference type="Bgee" id="ENSDARG00000097496">
    <property type="expression patterns" value="Expressed in granulocyte and 20 other cell types or tissues"/>
</dbReference>
<dbReference type="AGR" id="ZFIN:ZDB-GENE-131121-72"/>
<dbReference type="Ensembl" id="ENSDART00000156336.3">
    <property type="protein sequence ID" value="ENSDARP00000127566.1"/>
    <property type="gene ID" value="ENSDARG00000097496.3"/>
</dbReference>
<dbReference type="EMBL" id="BX936390">
    <property type="status" value="NOT_ANNOTATED_CDS"/>
    <property type="molecule type" value="Genomic_DNA"/>
</dbReference>
<dbReference type="KEGG" id="dre:570738"/>
<evidence type="ECO:0000256" key="1">
    <source>
        <dbReference type="SAM" id="MobiDB-lite"/>
    </source>
</evidence>
<dbReference type="Gene3D" id="1.10.10.60">
    <property type="entry name" value="Homeodomain-like"/>
    <property type="match status" value="1"/>
</dbReference>
<dbReference type="RefSeq" id="XP_005166325.1">
    <property type="nucleotide sequence ID" value="XM_005166268.5"/>
</dbReference>
<feature type="region of interest" description="Disordered" evidence="1">
    <location>
        <begin position="134"/>
        <end position="153"/>
    </location>
</feature>
<dbReference type="AlphaFoldDB" id="X1WBH5"/>
<dbReference type="HOGENOM" id="CLU_713634_0_0_1"/>
<sequence>MNALRDSSRFPRREMFEEMSVERNWTDTETRALLYIRQDEEISRQISGTVRDSLIYAEISRLLSAQGIHRTQRQVTTKLKTLKQKFLKIHEHHKNSGHGKVYWNCYDLCKSIWGSGRPTNTSTLHHNNNNTVKLEEPQSTSIEDARNESRSTDIEVSISHDEETDDLTEVSVAPPVKKKPRTHLTVERVRDEEPLLVQNQREFEERWRRDAREEHKEERASLMTMWKEMMEFQGNLLKEFIHRSSSSTSLPSLPSYSRPAHHNQGPSTFPSTSYMAPYTSPEAETENESMISHEDDEEEEEEKYIITAPIAPVPDSQPVNHVNDSQSKATETLTPAATQTSGQSDLQTTVLRRQERVLQLQEEYYSLKIQHLKHKISRDAQQHQQHS</sequence>
<dbReference type="OrthoDB" id="691673at2759"/>